<sequence length="257" mass="27577">MASIWTKIITLFRGAAHEAGTAVVDANALRILDQEVRDAQNALVRSRDDLAKIMAQRKISADKLGAKQAKQAEYGNYIREALSRDNRALAQEVANKLAAVEADIATDSKVIADYDASISKLQASARQAETVINRLKQQIDTVKATESVQRAQAALAANTAGTGAKLSTALDSLERIKQRQTERAAQLEVAEEMGKNQGEDADLHRRLEQAGIVPGASSGDSILARFEREQRPALSHESAPQLGQSVGATPDSVPKNG</sequence>
<evidence type="ECO:0000256" key="1">
    <source>
        <dbReference type="ARBA" id="ARBA00043985"/>
    </source>
</evidence>
<dbReference type="AlphaFoldDB" id="A0A9X3YI29"/>
<reference evidence="4" key="1">
    <citation type="submission" date="2023-02" db="EMBL/GenBank/DDBJ databases">
        <title>Tahibacter soli sp. nov. isolated from soil.</title>
        <authorList>
            <person name="Baek J.H."/>
            <person name="Lee J.K."/>
            <person name="Choi D.G."/>
            <person name="Jeon C.O."/>
        </authorList>
    </citation>
    <scope>NUCLEOTIDE SEQUENCE</scope>
    <source>
        <strain evidence="4">BL</strain>
    </source>
</reference>
<keyword evidence="5" id="KW-1185">Reference proteome</keyword>
<keyword evidence="2" id="KW-0175">Coiled coil</keyword>
<protein>
    <submittedName>
        <fullName evidence="4">PspA/IM30 family protein</fullName>
    </submittedName>
</protein>
<evidence type="ECO:0000313" key="4">
    <source>
        <dbReference type="EMBL" id="MDC8011590.1"/>
    </source>
</evidence>
<organism evidence="4 5">
    <name type="scientific">Tahibacter soli</name>
    <dbReference type="NCBI Taxonomy" id="2983605"/>
    <lineage>
        <taxon>Bacteria</taxon>
        <taxon>Pseudomonadati</taxon>
        <taxon>Pseudomonadota</taxon>
        <taxon>Gammaproteobacteria</taxon>
        <taxon>Lysobacterales</taxon>
        <taxon>Rhodanobacteraceae</taxon>
        <taxon>Tahibacter</taxon>
    </lineage>
</organism>
<dbReference type="InterPro" id="IPR007157">
    <property type="entry name" value="PspA_VIPP1"/>
</dbReference>
<evidence type="ECO:0000313" key="5">
    <source>
        <dbReference type="Proteomes" id="UP001139971"/>
    </source>
</evidence>
<accession>A0A9X3YI29</accession>
<dbReference type="PANTHER" id="PTHR31088">
    <property type="entry name" value="MEMBRANE-ASSOCIATED PROTEIN VIPP1, CHLOROPLASTIC"/>
    <property type="match status" value="1"/>
</dbReference>
<evidence type="ECO:0000256" key="3">
    <source>
        <dbReference type="SAM" id="MobiDB-lite"/>
    </source>
</evidence>
<feature type="coiled-coil region" evidence="2">
    <location>
        <begin position="118"/>
        <end position="145"/>
    </location>
</feature>
<dbReference type="EMBL" id="JAOVZO020000003">
    <property type="protein sequence ID" value="MDC8011590.1"/>
    <property type="molecule type" value="Genomic_DNA"/>
</dbReference>
<comment type="similarity">
    <text evidence="1">Belongs to the PspA/Vipp/IM30 family.</text>
</comment>
<dbReference type="Proteomes" id="UP001139971">
    <property type="component" value="Unassembled WGS sequence"/>
</dbReference>
<feature type="region of interest" description="Disordered" evidence="3">
    <location>
        <begin position="209"/>
        <end position="257"/>
    </location>
</feature>
<dbReference type="RefSeq" id="WP_263542806.1">
    <property type="nucleotide sequence ID" value="NZ_JAOVZO020000003.1"/>
</dbReference>
<evidence type="ECO:0000256" key="2">
    <source>
        <dbReference type="SAM" id="Coils"/>
    </source>
</evidence>
<comment type="caution">
    <text evidence="4">The sequence shown here is derived from an EMBL/GenBank/DDBJ whole genome shotgun (WGS) entry which is preliminary data.</text>
</comment>
<proteinExistence type="inferred from homology"/>
<dbReference type="PANTHER" id="PTHR31088:SF9">
    <property type="entry name" value="PHAGE SHOCK PROTEIN A"/>
    <property type="match status" value="1"/>
</dbReference>
<gene>
    <name evidence="4" type="ORF">OD750_003415</name>
</gene>
<dbReference type="Pfam" id="PF04012">
    <property type="entry name" value="PspA_IM30"/>
    <property type="match status" value="1"/>
</dbReference>
<name>A0A9X3YI29_9GAMM</name>